<feature type="compositionally biased region" description="Low complexity" evidence="1">
    <location>
        <begin position="37"/>
        <end position="47"/>
    </location>
</feature>
<proteinExistence type="predicted"/>
<feature type="region of interest" description="Disordered" evidence="1">
    <location>
        <begin position="1"/>
        <end position="47"/>
    </location>
</feature>
<dbReference type="AlphaFoldDB" id="A0A1V4JLX1"/>
<comment type="caution">
    <text evidence="2">The sequence shown here is derived from an EMBL/GenBank/DDBJ whole genome shotgun (WGS) entry which is preliminary data.</text>
</comment>
<name>A0A1V4JLX1_PATFA</name>
<sequence>MPVPLATPTAARPPSRRERERGARTTAGPGQGSAWDRGVAAASGSGRAAPEVIFKEGLKKENWQGVQGVSSEELF</sequence>
<gene>
    <name evidence="2" type="ORF">AV530_005586</name>
</gene>
<evidence type="ECO:0000313" key="3">
    <source>
        <dbReference type="Proteomes" id="UP000190648"/>
    </source>
</evidence>
<organism evidence="2 3">
    <name type="scientific">Patagioenas fasciata monilis</name>
    <dbReference type="NCBI Taxonomy" id="372326"/>
    <lineage>
        <taxon>Eukaryota</taxon>
        <taxon>Metazoa</taxon>
        <taxon>Chordata</taxon>
        <taxon>Craniata</taxon>
        <taxon>Vertebrata</taxon>
        <taxon>Euteleostomi</taxon>
        <taxon>Archelosauria</taxon>
        <taxon>Archosauria</taxon>
        <taxon>Dinosauria</taxon>
        <taxon>Saurischia</taxon>
        <taxon>Theropoda</taxon>
        <taxon>Coelurosauria</taxon>
        <taxon>Aves</taxon>
        <taxon>Neognathae</taxon>
        <taxon>Neoaves</taxon>
        <taxon>Columbimorphae</taxon>
        <taxon>Columbiformes</taxon>
        <taxon>Columbidae</taxon>
        <taxon>Patagioenas</taxon>
    </lineage>
</organism>
<evidence type="ECO:0000313" key="2">
    <source>
        <dbReference type="EMBL" id="OPJ73188.1"/>
    </source>
</evidence>
<evidence type="ECO:0000256" key="1">
    <source>
        <dbReference type="SAM" id="MobiDB-lite"/>
    </source>
</evidence>
<accession>A0A1V4JLX1</accession>
<feature type="compositionally biased region" description="Low complexity" evidence="1">
    <location>
        <begin position="1"/>
        <end position="13"/>
    </location>
</feature>
<reference evidence="2 3" key="1">
    <citation type="submission" date="2016-02" db="EMBL/GenBank/DDBJ databases">
        <title>Band-tailed pigeon sequencing and assembly.</title>
        <authorList>
            <person name="Soares A.E."/>
            <person name="Novak B.J."/>
            <person name="Rice E.S."/>
            <person name="O'Connell B."/>
            <person name="Chang D."/>
            <person name="Weber S."/>
            <person name="Shapiro B."/>
        </authorList>
    </citation>
    <scope>NUCLEOTIDE SEQUENCE [LARGE SCALE GENOMIC DNA]</scope>
    <source>
        <strain evidence="2">BTP2013</strain>
        <tissue evidence="2">Blood</tissue>
    </source>
</reference>
<protein>
    <submittedName>
        <fullName evidence="2">Uncharacterized protein</fullName>
    </submittedName>
</protein>
<dbReference type="Proteomes" id="UP000190648">
    <property type="component" value="Unassembled WGS sequence"/>
</dbReference>
<dbReference type="EMBL" id="LSYS01006902">
    <property type="protein sequence ID" value="OPJ73188.1"/>
    <property type="molecule type" value="Genomic_DNA"/>
</dbReference>
<keyword evidence="3" id="KW-1185">Reference proteome</keyword>